<reference evidence="2" key="1">
    <citation type="journal article" date="2019" name="Sci. Rep.">
        <title>Draft genome of Tanacetum cinerariifolium, the natural source of mosquito coil.</title>
        <authorList>
            <person name="Yamashiro T."/>
            <person name="Shiraishi A."/>
            <person name="Satake H."/>
            <person name="Nakayama K."/>
        </authorList>
    </citation>
    <scope>NUCLEOTIDE SEQUENCE</scope>
</reference>
<comment type="caution">
    <text evidence="2">The sequence shown here is derived from an EMBL/GenBank/DDBJ whole genome shotgun (WGS) entry which is preliminary data.</text>
</comment>
<evidence type="ECO:0000256" key="1">
    <source>
        <dbReference type="SAM" id="MobiDB-lite"/>
    </source>
</evidence>
<name>A0A699L347_TANCI</name>
<evidence type="ECO:0000313" key="2">
    <source>
        <dbReference type="EMBL" id="GFB22549.1"/>
    </source>
</evidence>
<dbReference type="AlphaFoldDB" id="A0A699L347"/>
<accession>A0A699L347</accession>
<protein>
    <submittedName>
        <fullName evidence="2">Uncharacterized protein</fullName>
    </submittedName>
</protein>
<feature type="region of interest" description="Disordered" evidence="1">
    <location>
        <begin position="1"/>
        <end position="35"/>
    </location>
</feature>
<organism evidence="2">
    <name type="scientific">Tanacetum cinerariifolium</name>
    <name type="common">Dalmatian daisy</name>
    <name type="synonym">Chrysanthemum cinerariifolium</name>
    <dbReference type="NCBI Taxonomy" id="118510"/>
    <lineage>
        <taxon>Eukaryota</taxon>
        <taxon>Viridiplantae</taxon>
        <taxon>Streptophyta</taxon>
        <taxon>Embryophyta</taxon>
        <taxon>Tracheophyta</taxon>
        <taxon>Spermatophyta</taxon>
        <taxon>Magnoliopsida</taxon>
        <taxon>eudicotyledons</taxon>
        <taxon>Gunneridae</taxon>
        <taxon>Pentapetalae</taxon>
        <taxon>asterids</taxon>
        <taxon>campanulids</taxon>
        <taxon>Asterales</taxon>
        <taxon>Asteraceae</taxon>
        <taxon>Asteroideae</taxon>
        <taxon>Anthemideae</taxon>
        <taxon>Anthemidinae</taxon>
        <taxon>Tanacetum</taxon>
    </lineage>
</organism>
<dbReference type="EMBL" id="BKCJ010579677">
    <property type="protein sequence ID" value="GFB22549.1"/>
    <property type="molecule type" value="Genomic_DNA"/>
</dbReference>
<proteinExistence type="predicted"/>
<gene>
    <name evidence="2" type="ORF">Tci_694520</name>
</gene>
<sequence length="71" mass="7624">MVTRRSSLCRCGGDGGHGVEEAAGGDGGGWLAASGDEDDEMERRLLAENGVENGEEEKWRLGFININEMEP</sequence>